<evidence type="ECO:0000256" key="1">
    <source>
        <dbReference type="SAM" id="MobiDB-lite"/>
    </source>
</evidence>
<proteinExistence type="predicted"/>
<dbReference type="Proteomes" id="UP000292082">
    <property type="component" value="Unassembled WGS sequence"/>
</dbReference>
<sequence length="253" mass="28387">MMGESLGVGSGVYPIAQGQATKGTLVYLRDQRGSKRRSIAAGPRLVVALREAGYSARGDRKYLASAFGSLLLPEPKGTVHPSGRAEPTRSVVVSSISETCQAIHRPLLFILLPMWDLDRRPRLLPLPDARPRSQLTGCRLVSRHDASNDRPLPCSHHRSRWSRTQPRDPRRRPRFELLRWRPRWDPFQLELNALKRRCSRLRLRRAPVLSFHPFGGVLDRSDASDGSVAVVSENASESASNSRSDERRFLEGG</sequence>
<feature type="compositionally biased region" description="Low complexity" evidence="1">
    <location>
        <begin position="225"/>
        <end position="242"/>
    </location>
</feature>
<name>A0A4Q9PJ25_9APHY</name>
<dbReference type="EMBL" id="ML145197">
    <property type="protein sequence ID" value="TBU54080.1"/>
    <property type="molecule type" value="Genomic_DNA"/>
</dbReference>
<gene>
    <name evidence="2" type="ORF">BD310DRAFT_104375</name>
</gene>
<organism evidence="2 3">
    <name type="scientific">Dichomitus squalens</name>
    <dbReference type="NCBI Taxonomy" id="114155"/>
    <lineage>
        <taxon>Eukaryota</taxon>
        <taxon>Fungi</taxon>
        <taxon>Dikarya</taxon>
        <taxon>Basidiomycota</taxon>
        <taxon>Agaricomycotina</taxon>
        <taxon>Agaricomycetes</taxon>
        <taxon>Polyporales</taxon>
        <taxon>Polyporaceae</taxon>
        <taxon>Dichomitus</taxon>
    </lineage>
</organism>
<evidence type="ECO:0000313" key="2">
    <source>
        <dbReference type="EMBL" id="TBU54080.1"/>
    </source>
</evidence>
<keyword evidence="3" id="KW-1185">Reference proteome</keyword>
<evidence type="ECO:0000313" key="3">
    <source>
        <dbReference type="Proteomes" id="UP000292082"/>
    </source>
</evidence>
<protein>
    <submittedName>
        <fullName evidence="2">Uncharacterized protein</fullName>
    </submittedName>
</protein>
<feature type="region of interest" description="Disordered" evidence="1">
    <location>
        <begin position="146"/>
        <end position="169"/>
    </location>
</feature>
<feature type="compositionally biased region" description="Basic and acidic residues" evidence="1">
    <location>
        <begin position="243"/>
        <end position="253"/>
    </location>
</feature>
<accession>A0A4Q9PJ25</accession>
<reference evidence="2 3" key="1">
    <citation type="submission" date="2019-01" db="EMBL/GenBank/DDBJ databases">
        <title>Draft genome sequences of three monokaryotic isolates of the white-rot basidiomycete fungus Dichomitus squalens.</title>
        <authorList>
            <consortium name="DOE Joint Genome Institute"/>
            <person name="Lopez S.C."/>
            <person name="Andreopoulos B."/>
            <person name="Pangilinan J."/>
            <person name="Lipzen A."/>
            <person name="Riley R."/>
            <person name="Ahrendt S."/>
            <person name="Ng V."/>
            <person name="Barry K."/>
            <person name="Daum C."/>
            <person name="Grigoriev I.V."/>
            <person name="Hilden K.S."/>
            <person name="Makela M.R."/>
            <person name="de Vries R.P."/>
        </authorList>
    </citation>
    <scope>NUCLEOTIDE SEQUENCE [LARGE SCALE GENOMIC DNA]</scope>
    <source>
        <strain evidence="2 3">CBS 464.89</strain>
    </source>
</reference>
<dbReference type="AlphaFoldDB" id="A0A4Q9PJ25"/>
<feature type="region of interest" description="Disordered" evidence="1">
    <location>
        <begin position="225"/>
        <end position="253"/>
    </location>
</feature>